<evidence type="ECO:0000313" key="3">
    <source>
        <dbReference type="Proteomes" id="UP000008988"/>
    </source>
</evidence>
<evidence type="ECO:0000313" key="2">
    <source>
        <dbReference type="EMBL" id="EDZ71247.1"/>
    </source>
</evidence>
<evidence type="ECO:0000256" key="1">
    <source>
        <dbReference type="SAM" id="MobiDB-lite"/>
    </source>
</evidence>
<reference evidence="2 3" key="1">
    <citation type="journal article" date="2008" name="FEMS Yeast Res.">
        <title>Comparative genome analysis of a Saccharomyces cerevisiae wine strain.</title>
        <authorList>
            <person name="Borneman A.R."/>
            <person name="Forgan A.H."/>
            <person name="Pretorius I.S."/>
            <person name="Chambers P.J."/>
        </authorList>
    </citation>
    <scope>NUCLEOTIDE SEQUENCE [LARGE SCALE GENOMIC DNA]</scope>
    <source>
        <strain evidence="2 3">AWRI1631</strain>
    </source>
</reference>
<dbReference type="Proteomes" id="UP000008988">
    <property type="component" value="Unassembled WGS sequence"/>
</dbReference>
<feature type="region of interest" description="Disordered" evidence="1">
    <location>
        <begin position="150"/>
        <end position="187"/>
    </location>
</feature>
<dbReference type="AlphaFoldDB" id="B5VLE8"/>
<comment type="caution">
    <text evidence="2">The sequence shown here is derived from an EMBL/GenBank/DDBJ whole genome shotgun (WGS) entry which is preliminary data.</text>
</comment>
<name>B5VLE8_YEAS6</name>
<accession>B5VLE8</accession>
<organism evidence="2 3">
    <name type="scientific">Saccharomyces cerevisiae (strain AWRI1631)</name>
    <name type="common">Baker's yeast</name>
    <dbReference type="NCBI Taxonomy" id="545124"/>
    <lineage>
        <taxon>Eukaryota</taxon>
        <taxon>Fungi</taxon>
        <taxon>Dikarya</taxon>
        <taxon>Ascomycota</taxon>
        <taxon>Saccharomycotina</taxon>
        <taxon>Saccharomycetes</taxon>
        <taxon>Saccharomycetales</taxon>
        <taxon>Saccharomycetaceae</taxon>
        <taxon>Saccharomyces</taxon>
    </lineage>
</organism>
<dbReference type="EMBL" id="ABSV01001330">
    <property type="protein sequence ID" value="EDZ71247.1"/>
    <property type="molecule type" value="Genomic_DNA"/>
</dbReference>
<gene>
    <name evidence="2" type="ORF">AWRI1631_101790</name>
</gene>
<proteinExistence type="predicted"/>
<feature type="compositionally biased region" description="Basic and acidic residues" evidence="1">
    <location>
        <begin position="153"/>
        <end position="167"/>
    </location>
</feature>
<dbReference type="OrthoDB" id="4043283at2759"/>
<sequence>MPYYYFSTYWHEAAQARSKHARKCGVLVQPFIDFSSYRYRNGHGRRKANLKRCLPRSSRTRFCVLHRKPKSNKKQAKFRALPLRTQKRKTRRKIKFSTTQTHKHIQMQIQAYLLDIARSSTIQRRPPSLVFFVYATTMRNPEQRATVWGKTTPTRDRHGNEVAHAPHPDLPASGHGYNVPVATETTS</sequence>
<protein>
    <submittedName>
        <fullName evidence="2">Uncharacterized protein</fullName>
    </submittedName>
</protein>